<sequence length="371" mass="40209">MASIRALGRARSDIDVVSRAGLPLHAFMTEASASLGSVVPFVAGCVSTLDPQTAMVSGTVKLEALSGRNDADVAWARIEYGEDDPTAMQALLLSGRTAIGVSQETEGLVERSVRMAQLLIPYFGFYDEARVVFTDRAGAWGCLAIFRGSDDRAFSHDELDFLASVAPAFTRGIRTGLLAQPSPRTQPVDMGPAVVIVDANDRIVQSSERARQLYERMAALPGWADPLHMVQALVSGARRQARGETDQQPRIRMRTIDGVWVVLHAALLSGDADRAGEVIVTIDEARPQEIADIVAGAFALTSRESEVMALVLRGADTKQMADALHVSAYTVQDHLKSIFDKSGVTSRRELVARVYFDHHLPRLESGLDIRA</sequence>
<dbReference type="RefSeq" id="WP_286266676.1">
    <property type="nucleotide sequence ID" value="NZ_AP028056.1"/>
</dbReference>
<proteinExistence type="predicted"/>
<dbReference type="CDD" id="cd06170">
    <property type="entry name" value="LuxR_C_like"/>
    <property type="match status" value="1"/>
</dbReference>
<dbReference type="AlphaFoldDB" id="A0AAN0MEZ2"/>
<dbReference type="SMART" id="SM00421">
    <property type="entry name" value="HTH_LUXR"/>
    <property type="match status" value="1"/>
</dbReference>
<dbReference type="GO" id="GO:0003677">
    <property type="term" value="F:DNA binding"/>
    <property type="evidence" value="ECO:0007669"/>
    <property type="project" value="UniProtKB-KW"/>
</dbReference>
<keyword evidence="6" id="KW-1185">Reference proteome</keyword>
<dbReference type="Proteomes" id="UP001431656">
    <property type="component" value="Chromosome"/>
</dbReference>
<dbReference type="EMBL" id="AP028056">
    <property type="protein sequence ID" value="BEH00896.1"/>
    <property type="molecule type" value="Genomic_DNA"/>
</dbReference>
<keyword evidence="1" id="KW-0805">Transcription regulation</keyword>
<keyword evidence="2" id="KW-0238">DNA-binding</keyword>
<dbReference type="Pfam" id="PF00196">
    <property type="entry name" value="GerE"/>
    <property type="match status" value="1"/>
</dbReference>
<protein>
    <submittedName>
        <fullName evidence="5">LuxR C-terminal-related transcriptional regulator</fullName>
    </submittedName>
</protein>
<dbReference type="InterPro" id="IPR000792">
    <property type="entry name" value="Tscrpt_reg_LuxR_C"/>
</dbReference>
<evidence type="ECO:0000259" key="4">
    <source>
        <dbReference type="PROSITE" id="PS50043"/>
    </source>
</evidence>
<evidence type="ECO:0000313" key="6">
    <source>
        <dbReference type="Proteomes" id="UP001431656"/>
    </source>
</evidence>
<organism evidence="5 6">
    <name type="scientific">Brooklawnia propionicigenes</name>
    <dbReference type="NCBI Taxonomy" id="3041175"/>
    <lineage>
        <taxon>Bacteria</taxon>
        <taxon>Bacillati</taxon>
        <taxon>Actinomycetota</taxon>
        <taxon>Actinomycetes</taxon>
        <taxon>Propionibacteriales</taxon>
        <taxon>Propionibacteriaceae</taxon>
        <taxon>Brooklawnia</taxon>
    </lineage>
</organism>
<dbReference type="PROSITE" id="PS50043">
    <property type="entry name" value="HTH_LUXR_2"/>
    <property type="match status" value="1"/>
</dbReference>
<dbReference type="PANTHER" id="PTHR44688:SF16">
    <property type="entry name" value="DNA-BINDING TRANSCRIPTIONAL ACTIVATOR DEVR_DOSR"/>
    <property type="match status" value="1"/>
</dbReference>
<evidence type="ECO:0000256" key="1">
    <source>
        <dbReference type="ARBA" id="ARBA00023015"/>
    </source>
</evidence>
<dbReference type="InterPro" id="IPR036388">
    <property type="entry name" value="WH-like_DNA-bd_sf"/>
</dbReference>
<feature type="domain" description="HTH luxR-type" evidence="4">
    <location>
        <begin position="293"/>
        <end position="358"/>
    </location>
</feature>
<dbReference type="KEGG" id="broo:brsh051_01770"/>
<keyword evidence="3" id="KW-0804">Transcription</keyword>
<evidence type="ECO:0000256" key="3">
    <source>
        <dbReference type="ARBA" id="ARBA00023163"/>
    </source>
</evidence>
<dbReference type="GO" id="GO:0006355">
    <property type="term" value="P:regulation of DNA-templated transcription"/>
    <property type="evidence" value="ECO:0007669"/>
    <property type="project" value="InterPro"/>
</dbReference>
<dbReference type="InterPro" id="IPR016032">
    <property type="entry name" value="Sig_transdc_resp-reg_C-effctor"/>
</dbReference>
<dbReference type="PANTHER" id="PTHR44688">
    <property type="entry name" value="DNA-BINDING TRANSCRIPTIONAL ACTIVATOR DEVR_DOSR"/>
    <property type="match status" value="1"/>
</dbReference>
<dbReference type="PRINTS" id="PR00038">
    <property type="entry name" value="HTHLUXR"/>
</dbReference>
<gene>
    <name evidence="5" type="ORF">brsh051_01770</name>
</gene>
<dbReference type="Gene3D" id="1.10.10.10">
    <property type="entry name" value="Winged helix-like DNA-binding domain superfamily/Winged helix DNA-binding domain"/>
    <property type="match status" value="1"/>
</dbReference>
<accession>A0AAN0MEZ2</accession>
<name>A0AAN0MEZ2_9ACTN</name>
<reference evidence="5" key="1">
    <citation type="journal article" date="2024" name="Int. J. Syst. Evol. Microbiol.">
        <title>Brooklawnia propionicigenes sp. nov., a facultatively anaerobic, propionate-producing bacterium isolated from a methanogenic reactor treating waste from cattle farms.</title>
        <authorList>
            <person name="Akita Y."/>
            <person name="Ueki A."/>
            <person name="Tonouchi A."/>
            <person name="Sugawara Y."/>
            <person name="Honma S."/>
            <person name="Kaku N."/>
            <person name="Ueki K."/>
        </authorList>
    </citation>
    <scope>NUCLEOTIDE SEQUENCE</scope>
    <source>
        <strain evidence="5">SH051</strain>
    </source>
</reference>
<evidence type="ECO:0000256" key="2">
    <source>
        <dbReference type="ARBA" id="ARBA00023125"/>
    </source>
</evidence>
<dbReference type="SUPFAM" id="SSF46894">
    <property type="entry name" value="C-terminal effector domain of the bipartite response regulators"/>
    <property type="match status" value="1"/>
</dbReference>
<evidence type="ECO:0000313" key="5">
    <source>
        <dbReference type="EMBL" id="BEH00896.1"/>
    </source>
</evidence>